<dbReference type="OMA" id="PLGDRMF"/>
<name>A0A2R6XUR0_MARPO</name>
<dbReference type="InterPro" id="IPR006571">
    <property type="entry name" value="TLDc_dom"/>
</dbReference>
<organism evidence="2 3">
    <name type="scientific">Marchantia polymorpha</name>
    <name type="common">Common liverwort</name>
    <name type="synonym">Marchantia aquatica</name>
    <dbReference type="NCBI Taxonomy" id="3197"/>
    <lineage>
        <taxon>Eukaryota</taxon>
        <taxon>Viridiplantae</taxon>
        <taxon>Streptophyta</taxon>
        <taxon>Embryophyta</taxon>
        <taxon>Marchantiophyta</taxon>
        <taxon>Marchantiopsida</taxon>
        <taxon>Marchantiidae</taxon>
        <taxon>Marchantiales</taxon>
        <taxon>Marchantiaceae</taxon>
        <taxon>Marchantia</taxon>
    </lineage>
</organism>
<feature type="domain" description="TLDc" evidence="1">
    <location>
        <begin position="220"/>
        <end position="388"/>
    </location>
</feature>
<dbReference type="SUPFAM" id="SSF47473">
    <property type="entry name" value="EF-hand"/>
    <property type="match status" value="1"/>
</dbReference>
<dbReference type="Proteomes" id="UP000244005">
    <property type="component" value="Unassembled WGS sequence"/>
</dbReference>
<evidence type="ECO:0000313" key="2">
    <source>
        <dbReference type="EMBL" id="PTQ49848.1"/>
    </source>
</evidence>
<dbReference type="EMBL" id="KZ772674">
    <property type="protein sequence ID" value="PTQ49848.1"/>
    <property type="molecule type" value="Genomic_DNA"/>
</dbReference>
<dbReference type="PROSITE" id="PS51886">
    <property type="entry name" value="TLDC"/>
    <property type="match status" value="1"/>
</dbReference>
<dbReference type="Gene3D" id="1.10.238.10">
    <property type="entry name" value="EF-hand"/>
    <property type="match status" value="1"/>
</dbReference>
<proteinExistence type="predicted"/>
<evidence type="ECO:0000313" key="3">
    <source>
        <dbReference type="Proteomes" id="UP000244005"/>
    </source>
</evidence>
<protein>
    <recommendedName>
        <fullName evidence="1">TLDc domain-containing protein</fullName>
    </recommendedName>
</protein>
<gene>
    <name evidence="2" type="ORF">MARPO_0002s0288</name>
</gene>
<accession>A0A2R6XUR0</accession>
<dbReference type="PANTHER" id="PTHR23354">
    <property type="entry name" value="NUCLEOLAR PROTEIN 7/ESTROGEN RECEPTOR COACTIVATOR-RELATED"/>
    <property type="match status" value="1"/>
</dbReference>
<dbReference type="PANTHER" id="PTHR23354:SF95">
    <property type="entry name" value="CALCIUM-BINDING EF-HAND FAMILY PROTEIN-RELATED"/>
    <property type="match status" value="1"/>
</dbReference>
<dbReference type="AlphaFoldDB" id="A0A2R6XUR0"/>
<reference evidence="3" key="1">
    <citation type="journal article" date="2017" name="Cell">
        <title>Insights into land plant evolution garnered from the Marchantia polymorpha genome.</title>
        <authorList>
            <person name="Bowman J.L."/>
            <person name="Kohchi T."/>
            <person name="Yamato K.T."/>
            <person name="Jenkins J."/>
            <person name="Shu S."/>
            <person name="Ishizaki K."/>
            <person name="Yamaoka S."/>
            <person name="Nishihama R."/>
            <person name="Nakamura Y."/>
            <person name="Berger F."/>
            <person name="Adam C."/>
            <person name="Aki S.S."/>
            <person name="Althoff F."/>
            <person name="Araki T."/>
            <person name="Arteaga-Vazquez M.A."/>
            <person name="Balasubrmanian S."/>
            <person name="Barry K."/>
            <person name="Bauer D."/>
            <person name="Boehm C.R."/>
            <person name="Briginshaw L."/>
            <person name="Caballero-Perez J."/>
            <person name="Catarino B."/>
            <person name="Chen F."/>
            <person name="Chiyoda S."/>
            <person name="Chovatia M."/>
            <person name="Davies K.M."/>
            <person name="Delmans M."/>
            <person name="Demura T."/>
            <person name="Dierschke T."/>
            <person name="Dolan L."/>
            <person name="Dorantes-Acosta A.E."/>
            <person name="Eklund D.M."/>
            <person name="Florent S.N."/>
            <person name="Flores-Sandoval E."/>
            <person name="Fujiyama A."/>
            <person name="Fukuzawa H."/>
            <person name="Galik B."/>
            <person name="Grimanelli D."/>
            <person name="Grimwood J."/>
            <person name="Grossniklaus U."/>
            <person name="Hamada T."/>
            <person name="Haseloff J."/>
            <person name="Hetherington A.J."/>
            <person name="Higo A."/>
            <person name="Hirakawa Y."/>
            <person name="Hundley H.N."/>
            <person name="Ikeda Y."/>
            <person name="Inoue K."/>
            <person name="Inoue S.I."/>
            <person name="Ishida S."/>
            <person name="Jia Q."/>
            <person name="Kakita M."/>
            <person name="Kanazawa T."/>
            <person name="Kawai Y."/>
            <person name="Kawashima T."/>
            <person name="Kennedy M."/>
            <person name="Kinose K."/>
            <person name="Kinoshita T."/>
            <person name="Kohara Y."/>
            <person name="Koide E."/>
            <person name="Komatsu K."/>
            <person name="Kopischke S."/>
            <person name="Kubo M."/>
            <person name="Kyozuka J."/>
            <person name="Lagercrantz U."/>
            <person name="Lin S.S."/>
            <person name="Lindquist E."/>
            <person name="Lipzen A.M."/>
            <person name="Lu C.W."/>
            <person name="De Luna E."/>
            <person name="Martienssen R.A."/>
            <person name="Minamino N."/>
            <person name="Mizutani M."/>
            <person name="Mizutani M."/>
            <person name="Mochizuki N."/>
            <person name="Monte I."/>
            <person name="Mosher R."/>
            <person name="Nagasaki H."/>
            <person name="Nakagami H."/>
            <person name="Naramoto S."/>
            <person name="Nishitani K."/>
            <person name="Ohtani M."/>
            <person name="Okamoto T."/>
            <person name="Okumura M."/>
            <person name="Phillips J."/>
            <person name="Pollak B."/>
            <person name="Reinders A."/>
            <person name="Rovekamp M."/>
            <person name="Sano R."/>
            <person name="Sawa S."/>
            <person name="Schmid M.W."/>
            <person name="Shirakawa M."/>
            <person name="Solano R."/>
            <person name="Spunde A."/>
            <person name="Suetsugu N."/>
            <person name="Sugano S."/>
            <person name="Sugiyama A."/>
            <person name="Sun R."/>
            <person name="Suzuki Y."/>
            <person name="Takenaka M."/>
            <person name="Takezawa D."/>
            <person name="Tomogane H."/>
            <person name="Tsuzuki M."/>
            <person name="Ueda T."/>
            <person name="Umeda M."/>
            <person name="Ward J.M."/>
            <person name="Watanabe Y."/>
            <person name="Yazaki K."/>
            <person name="Yokoyama R."/>
            <person name="Yoshitake Y."/>
            <person name="Yotsui I."/>
            <person name="Zachgo S."/>
            <person name="Schmutz J."/>
        </authorList>
    </citation>
    <scope>NUCLEOTIDE SEQUENCE [LARGE SCALE GENOMIC DNA]</scope>
    <source>
        <strain evidence="3">Tak-1</strain>
    </source>
</reference>
<dbReference type="SMART" id="SM00584">
    <property type="entry name" value="TLDc"/>
    <property type="match status" value="1"/>
</dbReference>
<evidence type="ECO:0000259" key="1">
    <source>
        <dbReference type="PROSITE" id="PS51886"/>
    </source>
</evidence>
<sequence>MGNSQDRSRWTPEFEEASKRFHQIGLQALRKLYVSLAAQSRSHGKFISASAFQAYFGIHGALGNRLFDVVTQMRKDQCMYFEDLVIAKAKYEKGGPSEIEEFEFQLLDLTGDGKIQRTEVEAVIISVLATVLGPSDAVVDAGLPEEVLRAFLNAADFSLQPESEGEEPCMTSQDFRNWLEMIPSIKKFLSSLLKAPHADEVIVGRQVPTLLVPEGSEHSTLLRKEYAWHIAGPLQQQESQEWVLLYHSSVNGLSFNTFLGNISVARGSSIIVIKDKQGNIFGGYASHPWEKHSEFYGDMKSFLFTLHPKLSLYRCSGKNTNIQWCAANYVSESLPNGIGFGGQIHHFGLFLAASFDKGHSRPSVTFNSPALSSTSDFEPDTIECWAVLVDTDGDSQSGAEKVKGTILERFKEERQMLNMVGIANASN</sequence>
<dbReference type="InterPro" id="IPR011992">
    <property type="entry name" value="EF-hand-dom_pair"/>
</dbReference>
<keyword evidence="3" id="KW-1185">Reference proteome</keyword>
<dbReference type="OrthoDB" id="26679at2759"/>
<dbReference type="Pfam" id="PF07534">
    <property type="entry name" value="TLD"/>
    <property type="match status" value="1"/>
</dbReference>
<dbReference type="Gramene" id="Mp1g25880.1">
    <property type="protein sequence ID" value="Mp1g25880.1.cds"/>
    <property type="gene ID" value="Mp1g25880"/>
</dbReference>